<dbReference type="EMBL" id="JACCFS010000001">
    <property type="protein sequence ID" value="NYJ32739.1"/>
    <property type="molecule type" value="Genomic_DNA"/>
</dbReference>
<comment type="caution">
    <text evidence="2">The sequence shown here is derived from an EMBL/GenBank/DDBJ whole genome shotgun (WGS) entry which is preliminary data.</text>
</comment>
<reference evidence="2 3" key="1">
    <citation type="submission" date="2020-07" db="EMBL/GenBank/DDBJ databases">
        <title>Sequencing the genomes of 1000 actinobacteria strains.</title>
        <authorList>
            <person name="Klenk H.-P."/>
        </authorList>
    </citation>
    <scope>NUCLEOTIDE SEQUENCE [LARGE SCALE GENOMIC DNA]</scope>
    <source>
        <strain evidence="2 3">DSM 44442</strain>
    </source>
</reference>
<keyword evidence="1" id="KW-1133">Transmembrane helix</keyword>
<accession>A0A7Z0EIY5</accession>
<keyword evidence="1" id="KW-0812">Transmembrane</keyword>
<keyword evidence="1" id="KW-0472">Membrane</keyword>
<protein>
    <recommendedName>
        <fullName evidence="4">Alkaline shock response membrane anchor protein AmaP</fullName>
    </recommendedName>
</protein>
<keyword evidence="3" id="KW-1185">Reference proteome</keyword>
<evidence type="ECO:0000256" key="1">
    <source>
        <dbReference type="SAM" id="Phobius"/>
    </source>
</evidence>
<dbReference type="AlphaFoldDB" id="A0A7Z0EIY5"/>
<sequence length="217" mass="22523">MTTTHGITRPDPAIARRDRRHRPFAGALRRSRLNRSLSFVLGAALAAAGLLGAATTASAAGAGVPAWFARWPWFAPPPVPSPLAPYALGIAGLTAVLVGAWWLLAQRDTGRLRRVVRGADSVAGLTVVSGRALTDAVSAGVERVPGAVRARARLHGADGAPWLSVEATVSPDTDLAAFVHCCEETVVEALRVSLEVAKVPALVVVAVGGGSTRPRVR</sequence>
<dbReference type="Proteomes" id="UP000572051">
    <property type="component" value="Unassembled WGS sequence"/>
</dbReference>
<dbReference type="RefSeq" id="WP_179820676.1">
    <property type="nucleotide sequence ID" value="NZ_JACCFS010000001.1"/>
</dbReference>
<gene>
    <name evidence="2" type="ORF">HNR10_000620</name>
</gene>
<proteinExistence type="predicted"/>
<feature type="transmembrane region" description="Helical" evidence="1">
    <location>
        <begin position="83"/>
        <end position="104"/>
    </location>
</feature>
<name>A0A7Z0EIY5_9ACTN</name>
<evidence type="ECO:0008006" key="4">
    <source>
        <dbReference type="Google" id="ProtNLM"/>
    </source>
</evidence>
<organism evidence="2 3">
    <name type="scientific">Nocardiopsis aegyptia</name>
    <dbReference type="NCBI Taxonomy" id="220378"/>
    <lineage>
        <taxon>Bacteria</taxon>
        <taxon>Bacillati</taxon>
        <taxon>Actinomycetota</taxon>
        <taxon>Actinomycetes</taxon>
        <taxon>Streptosporangiales</taxon>
        <taxon>Nocardiopsidaceae</taxon>
        <taxon>Nocardiopsis</taxon>
    </lineage>
</organism>
<evidence type="ECO:0000313" key="3">
    <source>
        <dbReference type="Proteomes" id="UP000572051"/>
    </source>
</evidence>
<evidence type="ECO:0000313" key="2">
    <source>
        <dbReference type="EMBL" id="NYJ32739.1"/>
    </source>
</evidence>